<sequence>MIWNMAVNDHTTLASAIDTQDITADFLRLAVPESAVVTH</sequence>
<accession>A0A223Q3I8</accession>
<organism evidence="1">
    <name type="scientific">Pseudomonas putida</name>
    <name type="common">Arthrobacter siderocapsulatus</name>
    <dbReference type="NCBI Taxonomy" id="303"/>
    <lineage>
        <taxon>Bacteria</taxon>
        <taxon>Pseudomonadati</taxon>
        <taxon>Pseudomonadota</taxon>
        <taxon>Gammaproteobacteria</taxon>
        <taxon>Pseudomonadales</taxon>
        <taxon>Pseudomonadaceae</taxon>
        <taxon>Pseudomonas</taxon>
    </lineage>
</organism>
<name>A0A223Q3I8_PSEPU</name>
<dbReference type="EMBL" id="KY883660">
    <property type="protein sequence ID" value="ASU52184.1"/>
    <property type="molecule type" value="Genomic_DNA"/>
</dbReference>
<reference evidence="1" key="1">
    <citation type="journal article" date="2017" name="Oncotarget">
        <title>pSY153-MDR, a p12969-DIM-related mega plasmid carrying blaIMP-45 and armA, from clinical Pseudomonas putida.</title>
        <authorList>
            <person name="Yuan M."/>
            <person name="Chen H."/>
            <person name="Zhu X."/>
            <person name="Feng J."/>
            <person name="Zhan Z."/>
            <person name="Zhang D."/>
            <person name="Chen X."/>
            <person name="Zhao X."/>
            <person name="Lu J."/>
            <person name="Xu J."/>
            <person name="Zhou D."/>
            <person name="Li J."/>
        </authorList>
    </citation>
    <scope>NUCLEOTIDE SEQUENCE</scope>
    <source>
        <strain evidence="1">SY153</strain>
        <plasmid evidence="1">pSY153-MDR</plasmid>
    </source>
</reference>
<protein>
    <submittedName>
        <fullName evidence="1">Uncharacterized protein</fullName>
    </submittedName>
</protein>
<evidence type="ECO:0000313" key="1">
    <source>
        <dbReference type="EMBL" id="ASU52184.1"/>
    </source>
</evidence>
<dbReference type="AlphaFoldDB" id="A0A223Q3I8"/>
<proteinExistence type="predicted"/>
<keyword evidence="1" id="KW-0614">Plasmid</keyword>
<geneLocation type="plasmid" evidence="1">
    <name>pSY153-MDR</name>
</geneLocation>